<comment type="caution">
    <text evidence="2">The sequence shown here is derived from an EMBL/GenBank/DDBJ whole genome shotgun (WGS) entry which is preliminary data.</text>
</comment>
<accession>U3A3D5</accession>
<sequence length="143" mass="15522">MIARTIPNPPLPLVLRSVSDIELMLSRAREVRNLPRSGIKISFELREQEAKRFEDSVRAFVLACGCGEGAGAALLIWLAGGFYCWRLWSLGANTLSVAAGAATAFALGLIGAFLVKIIAIRVAQWRFQRAARALLKAVRATPS</sequence>
<dbReference type="KEGG" id="ntd:EGO55_12155"/>
<evidence type="ECO:0000256" key="1">
    <source>
        <dbReference type="SAM" id="Phobius"/>
    </source>
</evidence>
<dbReference type="EMBL" id="BASZ01000005">
    <property type="protein sequence ID" value="GAD49263.1"/>
    <property type="molecule type" value="Genomic_DNA"/>
</dbReference>
<keyword evidence="3" id="KW-1185">Reference proteome</keyword>
<dbReference type="AlphaFoldDB" id="U3A3D5"/>
<feature type="transmembrane region" description="Helical" evidence="1">
    <location>
        <begin position="59"/>
        <end position="83"/>
    </location>
</feature>
<gene>
    <name evidence="2" type="ORF">NT2_05_01830</name>
</gene>
<evidence type="ECO:0000313" key="2">
    <source>
        <dbReference type="EMBL" id="GAD49263.1"/>
    </source>
</evidence>
<protein>
    <submittedName>
        <fullName evidence="2">Uncharacterized protein</fullName>
    </submittedName>
</protein>
<dbReference type="Proteomes" id="UP000016568">
    <property type="component" value="Unassembled WGS sequence"/>
</dbReference>
<evidence type="ECO:0000313" key="3">
    <source>
        <dbReference type="Proteomes" id="UP000016568"/>
    </source>
</evidence>
<dbReference type="RefSeq" id="WP_021690169.1">
    <property type="nucleotide sequence ID" value="NZ_BASZ01000005.1"/>
</dbReference>
<organism evidence="2 3">
    <name type="scientific">Caenibius tardaugens NBRC 16725</name>
    <dbReference type="NCBI Taxonomy" id="1219035"/>
    <lineage>
        <taxon>Bacteria</taxon>
        <taxon>Pseudomonadati</taxon>
        <taxon>Pseudomonadota</taxon>
        <taxon>Alphaproteobacteria</taxon>
        <taxon>Sphingomonadales</taxon>
        <taxon>Erythrobacteraceae</taxon>
        <taxon>Caenibius</taxon>
    </lineage>
</organism>
<keyword evidence="1" id="KW-0812">Transmembrane</keyword>
<keyword evidence="1" id="KW-1133">Transmembrane helix</keyword>
<name>U3A3D5_9SPHN</name>
<feature type="transmembrane region" description="Helical" evidence="1">
    <location>
        <begin position="95"/>
        <end position="119"/>
    </location>
</feature>
<proteinExistence type="predicted"/>
<keyword evidence="1" id="KW-0472">Membrane</keyword>
<reference evidence="2 3" key="1">
    <citation type="submission" date="2013-09" db="EMBL/GenBank/DDBJ databases">
        <title>Whole genome shotgun sequence of Novosphingobium tardaugens NBRC 16725.</title>
        <authorList>
            <person name="Isaki S."/>
            <person name="Hosoyama A."/>
            <person name="Tsuchikane K."/>
            <person name="Katsumata H."/>
            <person name="Ando Y."/>
            <person name="Yamazaki S."/>
            <person name="Fujita N."/>
        </authorList>
    </citation>
    <scope>NUCLEOTIDE SEQUENCE [LARGE SCALE GENOMIC DNA]</scope>
    <source>
        <strain evidence="2 3">NBRC 16725</strain>
    </source>
</reference>